<name>A0ACC3SFW4_9PEZI</name>
<dbReference type="EMBL" id="JAMKPW020000016">
    <property type="protein sequence ID" value="KAK8210164.1"/>
    <property type="molecule type" value="Genomic_DNA"/>
</dbReference>
<protein>
    <submittedName>
        <fullName evidence="1">Uncharacterized protein</fullName>
    </submittedName>
</protein>
<keyword evidence="2" id="KW-1185">Reference proteome</keyword>
<comment type="caution">
    <text evidence="1">The sequence shown here is derived from an EMBL/GenBank/DDBJ whole genome shotgun (WGS) entry which is preliminary data.</text>
</comment>
<gene>
    <name evidence="1" type="ORF">M8818_003652</name>
</gene>
<dbReference type="Proteomes" id="UP001320706">
    <property type="component" value="Unassembled WGS sequence"/>
</dbReference>
<accession>A0ACC3SFW4</accession>
<proteinExistence type="predicted"/>
<organism evidence="1 2">
    <name type="scientific">Zalaria obscura</name>
    <dbReference type="NCBI Taxonomy" id="2024903"/>
    <lineage>
        <taxon>Eukaryota</taxon>
        <taxon>Fungi</taxon>
        <taxon>Dikarya</taxon>
        <taxon>Ascomycota</taxon>
        <taxon>Pezizomycotina</taxon>
        <taxon>Dothideomycetes</taxon>
        <taxon>Dothideomycetidae</taxon>
        <taxon>Dothideales</taxon>
        <taxon>Zalariaceae</taxon>
        <taxon>Zalaria</taxon>
    </lineage>
</organism>
<reference evidence="1" key="1">
    <citation type="submission" date="2024-02" db="EMBL/GenBank/DDBJ databases">
        <title>Metagenome Assembled Genome of Zalaria obscura JY119.</title>
        <authorList>
            <person name="Vighnesh L."/>
            <person name="Jagadeeshwari U."/>
            <person name="Venkata Ramana C."/>
            <person name="Sasikala C."/>
        </authorList>
    </citation>
    <scope>NUCLEOTIDE SEQUENCE</scope>
    <source>
        <strain evidence="1">JY119</strain>
    </source>
</reference>
<evidence type="ECO:0000313" key="2">
    <source>
        <dbReference type="Proteomes" id="UP001320706"/>
    </source>
</evidence>
<sequence length="559" mass="57911">MSSKMTAPQKEPVGSDTEGGEKPVREQLKKASIDASGERNGVRSEKGEILTAPGDGSEESAAIEKPAEGAAKAGSSTQRGRLQRKRSFDESEGDKAVEDTAKTGRHGRKRSRDSAAEDLDSNGAKKRVSAEHSRDPKDRESPAPSEDSRPATPAEASEKKSEEDVAEQVQSPKSKRSRLDKNGAKDASVEATDAESTLKQSADTAESKKDSAETSEKDAKNTAAPPATTKIPPGSGFSNTSAASPFSALAGNKSPTEQTSSGAFAASGFGALSGTASPFGSLAGQSGLSSFASPPAATSSATATATAAPAAKSAFGGSLGATPAFGNSTGKSVFGSGATGFGSLGGGLSGGFGGGFGSKSGSALANFAKTGTPGVIGSPATGFKAFGAPADDDEEGEGSGDEKAEAQDKTPLAVEEEKKDERFFEQEVETGEENESTEYTCRAKLYNFVKGEDGKKEWKERGLGVLRLNVQNPPPEEEDTKPKARFVMRADGSHRVILNTPIKKEIKVGAVNGGPPTSGYIYFMGSIENQPTLEFLQLKVRQPVAMELYDKVVALQKEM</sequence>
<evidence type="ECO:0000313" key="1">
    <source>
        <dbReference type="EMBL" id="KAK8210164.1"/>
    </source>
</evidence>